<dbReference type="OrthoDB" id="64902at2"/>
<reference evidence="1 2" key="1">
    <citation type="submission" date="2015-01" db="EMBL/GenBank/DDBJ databases">
        <title>Deinococcus soli/N5/whole genome sequencing.</title>
        <authorList>
            <person name="Kim M.K."/>
            <person name="Srinivasan S."/>
            <person name="Lee J.-J."/>
        </authorList>
    </citation>
    <scope>NUCLEOTIDE SEQUENCE [LARGE SCALE GENOMIC DNA]</scope>
    <source>
        <strain evidence="1 2">N5</strain>
    </source>
</reference>
<accession>A0A0F7JMU2</accession>
<dbReference type="AlphaFoldDB" id="A0A0F7JMU2"/>
<dbReference type="PATRIC" id="fig|1309411.5.peg.379"/>
<protein>
    <submittedName>
        <fullName evidence="1">Uncharacterized protein</fullName>
    </submittedName>
</protein>
<evidence type="ECO:0000313" key="2">
    <source>
        <dbReference type="Proteomes" id="UP000034024"/>
    </source>
</evidence>
<dbReference type="RefSeq" id="WP_046842561.1">
    <property type="nucleotide sequence ID" value="NZ_CP011389.1"/>
</dbReference>
<proteinExistence type="predicted"/>
<organism evidence="1 2">
    <name type="scientific">Deinococcus soli</name>
    <name type="common">ex Cha et al. 2016</name>
    <dbReference type="NCBI Taxonomy" id="1309411"/>
    <lineage>
        <taxon>Bacteria</taxon>
        <taxon>Thermotogati</taxon>
        <taxon>Deinococcota</taxon>
        <taxon>Deinococci</taxon>
        <taxon>Deinococcales</taxon>
        <taxon>Deinococcaceae</taxon>
        <taxon>Deinococcus</taxon>
    </lineage>
</organism>
<dbReference type="Proteomes" id="UP000034024">
    <property type="component" value="Chromosome"/>
</dbReference>
<dbReference type="EMBL" id="CP011389">
    <property type="protein sequence ID" value="AKH15985.1"/>
    <property type="molecule type" value="Genomic_DNA"/>
</dbReference>
<name>A0A0F7JMU2_9DEIO</name>
<keyword evidence="2" id="KW-1185">Reference proteome</keyword>
<gene>
    <name evidence="1" type="ORF">SY84_01790</name>
</gene>
<dbReference type="KEGG" id="dch:SY84_01790"/>
<sequence length="240" mass="25333">MKPVLNLAMTAARQNTRVSLTVPLRVAATAGLAALLCACLPAPVGPDLTTLTVVPAATWTPDDLRLHSQLPAGQVLPLAEALRRAPLGSLLVACEDAAAMWGPCRHLTRKISDDQVAEEPGLFGSGAAQLPLDSLLRRDLVLVVDAGVRPEHLDAIRREIDRLGAAPYLLNGQLDAFDCGTYQNALQRAAGLPDAVPRDPRWTAYLPSGVLSVPSNTFLFAGASARLLDRLSARSAASTP</sequence>
<evidence type="ECO:0000313" key="1">
    <source>
        <dbReference type="EMBL" id="AKH15985.1"/>
    </source>
</evidence>